<dbReference type="PANTHER" id="PTHR34683:SF3">
    <property type="entry name" value="CASP-LIKE PROTEIN"/>
    <property type="match status" value="1"/>
</dbReference>
<keyword evidence="2" id="KW-0732">Signal</keyword>
<dbReference type="EMBL" id="BSYR01000028">
    <property type="protein sequence ID" value="GMI96277.1"/>
    <property type="molecule type" value="Genomic_DNA"/>
</dbReference>
<feature type="region of interest" description="Disordered" evidence="1">
    <location>
        <begin position="21"/>
        <end position="49"/>
    </location>
</feature>
<evidence type="ECO:0000313" key="4">
    <source>
        <dbReference type="Proteomes" id="UP001165190"/>
    </source>
</evidence>
<evidence type="ECO:0000313" key="3">
    <source>
        <dbReference type="EMBL" id="GMI96277.1"/>
    </source>
</evidence>
<comment type="caution">
    <text evidence="3">The sequence shown here is derived from an EMBL/GenBank/DDBJ whole genome shotgun (WGS) entry which is preliminary data.</text>
</comment>
<feature type="compositionally biased region" description="Low complexity" evidence="1">
    <location>
        <begin position="21"/>
        <end position="31"/>
    </location>
</feature>
<keyword evidence="4" id="KW-1185">Reference proteome</keyword>
<feature type="chain" id="PRO_5040781473" description="Secreted protein" evidence="2">
    <location>
        <begin position="23"/>
        <end position="69"/>
    </location>
</feature>
<feature type="compositionally biased region" description="Polar residues" evidence="1">
    <location>
        <begin position="32"/>
        <end position="46"/>
    </location>
</feature>
<protein>
    <recommendedName>
        <fullName evidence="5">Secreted protein</fullName>
    </recommendedName>
</protein>
<sequence length="69" mass="7030">MKGSGPLFATVLAASTVAFSSSSSVIPPTSSNQGAINGASSSLTSSGREKFAPRFDGLRCIETLITAHR</sequence>
<feature type="signal peptide" evidence="2">
    <location>
        <begin position="1"/>
        <end position="22"/>
    </location>
</feature>
<organism evidence="3 4">
    <name type="scientific">Hibiscus trionum</name>
    <name type="common">Flower of an hour</name>
    <dbReference type="NCBI Taxonomy" id="183268"/>
    <lineage>
        <taxon>Eukaryota</taxon>
        <taxon>Viridiplantae</taxon>
        <taxon>Streptophyta</taxon>
        <taxon>Embryophyta</taxon>
        <taxon>Tracheophyta</taxon>
        <taxon>Spermatophyta</taxon>
        <taxon>Magnoliopsida</taxon>
        <taxon>eudicotyledons</taxon>
        <taxon>Gunneridae</taxon>
        <taxon>Pentapetalae</taxon>
        <taxon>rosids</taxon>
        <taxon>malvids</taxon>
        <taxon>Malvales</taxon>
        <taxon>Malvaceae</taxon>
        <taxon>Malvoideae</taxon>
        <taxon>Hibiscus</taxon>
    </lineage>
</organism>
<dbReference type="Proteomes" id="UP001165190">
    <property type="component" value="Unassembled WGS sequence"/>
</dbReference>
<accession>A0A9W7IJJ3</accession>
<evidence type="ECO:0008006" key="5">
    <source>
        <dbReference type="Google" id="ProtNLM"/>
    </source>
</evidence>
<evidence type="ECO:0000256" key="2">
    <source>
        <dbReference type="SAM" id="SignalP"/>
    </source>
</evidence>
<gene>
    <name evidence="3" type="ORF">HRI_003297000</name>
</gene>
<proteinExistence type="predicted"/>
<reference evidence="3" key="1">
    <citation type="submission" date="2023-05" db="EMBL/GenBank/DDBJ databases">
        <title>Genome and transcriptome analyses reveal genes involved in the formation of fine ridges on petal epidermal cells in Hibiscus trionum.</title>
        <authorList>
            <person name="Koshimizu S."/>
            <person name="Masuda S."/>
            <person name="Ishii T."/>
            <person name="Shirasu K."/>
            <person name="Hoshino A."/>
            <person name="Arita M."/>
        </authorList>
    </citation>
    <scope>NUCLEOTIDE SEQUENCE</scope>
    <source>
        <strain evidence="3">Hamamatsu line</strain>
    </source>
</reference>
<dbReference type="AlphaFoldDB" id="A0A9W7IJJ3"/>
<dbReference type="PANTHER" id="PTHR34683">
    <property type="entry name" value="EXPRESSED PROTEIN-RELATED"/>
    <property type="match status" value="1"/>
</dbReference>
<dbReference type="OrthoDB" id="1936495at2759"/>
<name>A0A9W7IJJ3_HIBTR</name>
<evidence type="ECO:0000256" key="1">
    <source>
        <dbReference type="SAM" id="MobiDB-lite"/>
    </source>
</evidence>